<accession>A0A916LAZ7</accession>
<gene>
    <name evidence="1" type="ORF">ERS007739_02198</name>
</gene>
<dbReference type="Proteomes" id="UP000039021">
    <property type="component" value="Unassembled WGS sequence"/>
</dbReference>
<dbReference type="AlphaFoldDB" id="A0A916LAZ7"/>
<dbReference type="EMBL" id="CSBK01000966">
    <property type="protein sequence ID" value="COY15664.1"/>
    <property type="molecule type" value="Genomic_DNA"/>
</dbReference>
<comment type="caution">
    <text evidence="1">The sequence shown here is derived from an EMBL/GenBank/DDBJ whole genome shotgun (WGS) entry which is preliminary data.</text>
</comment>
<reference evidence="2" key="1">
    <citation type="submission" date="2015-03" db="EMBL/GenBank/DDBJ databases">
        <authorList>
            <consortium name="Pathogen Informatics"/>
        </authorList>
    </citation>
    <scope>NUCLEOTIDE SEQUENCE [LARGE SCALE GENOMIC DNA]</scope>
    <source>
        <strain evidence="2">N09902308</strain>
    </source>
</reference>
<name>A0A916LAZ7_MYCTX</name>
<sequence>MRIATLRNHRPNRVRVAKNQMNFAALACLPSMKGRRRFS</sequence>
<evidence type="ECO:0000313" key="2">
    <source>
        <dbReference type="Proteomes" id="UP000039021"/>
    </source>
</evidence>
<organism evidence="1 2">
    <name type="scientific">Mycobacterium tuberculosis</name>
    <dbReference type="NCBI Taxonomy" id="1773"/>
    <lineage>
        <taxon>Bacteria</taxon>
        <taxon>Bacillati</taxon>
        <taxon>Actinomycetota</taxon>
        <taxon>Actinomycetes</taxon>
        <taxon>Mycobacteriales</taxon>
        <taxon>Mycobacteriaceae</taxon>
        <taxon>Mycobacterium</taxon>
        <taxon>Mycobacterium tuberculosis complex</taxon>
    </lineage>
</organism>
<proteinExistence type="predicted"/>
<evidence type="ECO:0000313" key="1">
    <source>
        <dbReference type="EMBL" id="COY15664.1"/>
    </source>
</evidence>
<protein>
    <submittedName>
        <fullName evidence="1">Uncharacterized protein</fullName>
    </submittedName>
</protein>